<dbReference type="SUPFAM" id="SSF50800">
    <property type="entry name" value="PK beta-barrel domain-like"/>
    <property type="match status" value="1"/>
</dbReference>
<dbReference type="InterPro" id="IPR005302">
    <property type="entry name" value="MoCF_Sase_C"/>
</dbReference>
<name>A0ABS9P6Q9_9GAMM</name>
<dbReference type="EMBL" id="JABFUC010000004">
    <property type="protein sequence ID" value="MCG6657470.1"/>
    <property type="molecule type" value="Genomic_DNA"/>
</dbReference>
<evidence type="ECO:0000313" key="2">
    <source>
        <dbReference type="EMBL" id="MCG6657470.1"/>
    </source>
</evidence>
<evidence type="ECO:0000313" key="3">
    <source>
        <dbReference type="Proteomes" id="UP000814385"/>
    </source>
</evidence>
<reference evidence="2 3" key="1">
    <citation type="submission" date="2020-05" db="EMBL/GenBank/DDBJ databases">
        <title>Comparative genomic analysis of denitrifying bacteria from Halomonas genus.</title>
        <authorList>
            <person name="Wang L."/>
            <person name="Shao Z."/>
        </authorList>
    </citation>
    <scope>NUCLEOTIDE SEQUENCE [LARGE SCALE GENOMIC DNA]</scope>
    <source>
        <strain evidence="2 3">A4</strain>
    </source>
</reference>
<keyword evidence="3" id="KW-1185">Reference proteome</keyword>
<protein>
    <submittedName>
        <fullName evidence="2">MOSC domain-containing protein</fullName>
    </submittedName>
</protein>
<accession>A0ABS9P6Q9</accession>
<dbReference type="Pfam" id="PF03476">
    <property type="entry name" value="MOSC_N"/>
    <property type="match status" value="1"/>
</dbReference>
<proteinExistence type="predicted"/>
<dbReference type="InterPro" id="IPR011037">
    <property type="entry name" value="Pyrv_Knase-like_insert_dom_sf"/>
</dbReference>
<dbReference type="Proteomes" id="UP000814385">
    <property type="component" value="Unassembled WGS sequence"/>
</dbReference>
<dbReference type="SUPFAM" id="SSF141673">
    <property type="entry name" value="MOSC N-terminal domain-like"/>
    <property type="match status" value="1"/>
</dbReference>
<sequence length="279" mass="30388">MKITQLNVYPVKSLRGIALERAVLEPRGLAYDRQWMVVDDAGRFVTQRQLPRMAQVSVSLEADSLVLEHPEAESLAIELARSDRPRLTAYVWDDACQALDEGEEAADWLTGVLGELRGSRLRLVRFAAPHRRRVADDFLRPGDVAHTAFADGFPFLVTSEASLTALNEVLRAKGLSPVPMSRFRPNIVVQGALPFAENGWDTLSAAAGHIRLGIRKPCQRCKITTVDQHSGEIAVPGEPLRTLVAMNTVAAPGGYFGQNAILLAGEGATMALGDSLRAR</sequence>
<dbReference type="PANTHER" id="PTHR14237:SF19">
    <property type="entry name" value="MITOCHONDRIAL AMIDOXIME REDUCING COMPONENT 1"/>
    <property type="match status" value="1"/>
</dbReference>
<dbReference type="PROSITE" id="PS51340">
    <property type="entry name" value="MOSC"/>
    <property type="match status" value="1"/>
</dbReference>
<dbReference type="RefSeq" id="WP_238976605.1">
    <property type="nucleotide sequence ID" value="NZ_JABFUC010000004.1"/>
</dbReference>
<feature type="domain" description="MOSC" evidence="1">
    <location>
        <begin position="121"/>
        <end position="279"/>
    </location>
</feature>
<evidence type="ECO:0000259" key="1">
    <source>
        <dbReference type="PROSITE" id="PS51340"/>
    </source>
</evidence>
<comment type="caution">
    <text evidence="2">The sequence shown here is derived from an EMBL/GenBank/DDBJ whole genome shotgun (WGS) entry which is preliminary data.</text>
</comment>
<gene>
    <name evidence="2" type="ORF">HOP52_06785</name>
</gene>
<dbReference type="InterPro" id="IPR005303">
    <property type="entry name" value="MOCOS_middle"/>
</dbReference>
<dbReference type="PANTHER" id="PTHR14237">
    <property type="entry name" value="MOLYBDOPTERIN COFACTOR SULFURASE MOSC"/>
    <property type="match status" value="1"/>
</dbReference>
<dbReference type="Pfam" id="PF03473">
    <property type="entry name" value="MOSC"/>
    <property type="match status" value="1"/>
</dbReference>
<organism evidence="2 3">
    <name type="scientific">Billgrantia campisalis</name>
    <dbReference type="NCBI Taxonomy" id="74661"/>
    <lineage>
        <taxon>Bacteria</taxon>
        <taxon>Pseudomonadati</taxon>
        <taxon>Pseudomonadota</taxon>
        <taxon>Gammaproteobacteria</taxon>
        <taxon>Oceanospirillales</taxon>
        <taxon>Halomonadaceae</taxon>
        <taxon>Billgrantia</taxon>
    </lineage>
</organism>